<dbReference type="FunFam" id="3.40.50.1000:FF:000011">
    <property type="entry name" value="Calcium-transporting ATPase"/>
    <property type="match status" value="1"/>
</dbReference>
<evidence type="ECO:0000259" key="19">
    <source>
        <dbReference type="SMART" id="SM00831"/>
    </source>
</evidence>
<dbReference type="Pfam" id="PF00122">
    <property type="entry name" value="E1-E2_ATPase"/>
    <property type="match status" value="1"/>
</dbReference>
<evidence type="ECO:0000313" key="20">
    <source>
        <dbReference type="EMBL" id="MBA4673506.1"/>
    </source>
</evidence>
<protein>
    <recommendedName>
        <fullName evidence="17">Calcium-transporting ATPase</fullName>
        <ecNumber evidence="17">7.2.2.10</ecNumber>
    </recommendedName>
</protein>
<organism evidence="20">
    <name type="scientific">Opuntia streptacantha</name>
    <name type="common">Prickly pear cactus</name>
    <name type="synonym">Opuntia cardona</name>
    <dbReference type="NCBI Taxonomy" id="393608"/>
    <lineage>
        <taxon>Eukaryota</taxon>
        <taxon>Viridiplantae</taxon>
        <taxon>Streptophyta</taxon>
        <taxon>Embryophyta</taxon>
        <taxon>Tracheophyta</taxon>
        <taxon>Spermatophyta</taxon>
        <taxon>Magnoliopsida</taxon>
        <taxon>eudicotyledons</taxon>
        <taxon>Gunneridae</taxon>
        <taxon>Pentapetalae</taxon>
        <taxon>Caryophyllales</taxon>
        <taxon>Cactineae</taxon>
        <taxon>Cactaceae</taxon>
        <taxon>Opuntioideae</taxon>
        <taxon>Opuntia</taxon>
    </lineage>
</organism>
<keyword evidence="12" id="KW-1278">Translocase</keyword>
<dbReference type="InterPro" id="IPR006408">
    <property type="entry name" value="P-type_ATPase_IIB"/>
</dbReference>
<feature type="transmembrane region" description="Helical" evidence="17">
    <location>
        <begin position="224"/>
        <end position="243"/>
    </location>
</feature>
<dbReference type="InterPro" id="IPR023298">
    <property type="entry name" value="ATPase_P-typ_TM_dom_sf"/>
</dbReference>
<evidence type="ECO:0000256" key="17">
    <source>
        <dbReference type="RuleBase" id="RU361146"/>
    </source>
</evidence>
<dbReference type="Gene3D" id="1.20.5.170">
    <property type="match status" value="1"/>
</dbReference>
<evidence type="ECO:0000256" key="7">
    <source>
        <dbReference type="ARBA" id="ARBA00022741"/>
    </source>
</evidence>
<dbReference type="Pfam" id="PF00690">
    <property type="entry name" value="Cation_ATPase_N"/>
    <property type="match status" value="1"/>
</dbReference>
<dbReference type="Pfam" id="PF13246">
    <property type="entry name" value="Cation_ATPase"/>
    <property type="match status" value="1"/>
</dbReference>
<evidence type="ECO:0000256" key="4">
    <source>
        <dbReference type="ARBA" id="ARBA00022568"/>
    </source>
</evidence>
<dbReference type="FunFam" id="1.20.5.170:FF:000029">
    <property type="entry name" value="Calcium-transporting ATPase"/>
    <property type="match status" value="1"/>
</dbReference>
<dbReference type="PRINTS" id="PR00119">
    <property type="entry name" value="CATATPASE"/>
</dbReference>
<evidence type="ECO:0000256" key="8">
    <source>
        <dbReference type="ARBA" id="ARBA00022837"/>
    </source>
</evidence>
<dbReference type="GO" id="GO:0005516">
    <property type="term" value="F:calmodulin binding"/>
    <property type="evidence" value="ECO:0007669"/>
    <property type="project" value="UniProtKB-KW"/>
</dbReference>
<dbReference type="GO" id="GO:0016887">
    <property type="term" value="F:ATP hydrolysis activity"/>
    <property type="evidence" value="ECO:0007669"/>
    <property type="project" value="InterPro"/>
</dbReference>
<evidence type="ECO:0000256" key="18">
    <source>
        <dbReference type="SAM" id="MobiDB-lite"/>
    </source>
</evidence>
<dbReference type="InterPro" id="IPR059000">
    <property type="entry name" value="ATPase_P-type_domA"/>
</dbReference>
<dbReference type="CDD" id="cd02081">
    <property type="entry name" value="P-type_ATPase_Ca_PMCA-like"/>
    <property type="match status" value="1"/>
</dbReference>
<feature type="domain" description="Cation-transporting P-type ATPase N-terminal" evidence="19">
    <location>
        <begin position="138"/>
        <end position="212"/>
    </location>
</feature>
<feature type="compositionally biased region" description="Low complexity" evidence="18">
    <location>
        <begin position="20"/>
        <end position="33"/>
    </location>
</feature>
<dbReference type="PANTHER" id="PTHR24093">
    <property type="entry name" value="CATION TRANSPORTING ATPASE"/>
    <property type="match status" value="1"/>
</dbReference>
<feature type="transmembrane region" description="Helical" evidence="17">
    <location>
        <begin position="922"/>
        <end position="943"/>
    </location>
</feature>
<evidence type="ECO:0000256" key="10">
    <source>
        <dbReference type="ARBA" id="ARBA00022842"/>
    </source>
</evidence>
<dbReference type="InterPro" id="IPR004014">
    <property type="entry name" value="ATPase_P-typ_cation-transptr_N"/>
</dbReference>
<dbReference type="Gene3D" id="3.40.1110.10">
    <property type="entry name" value="Calcium-transporting ATPase, cytoplasmic domain N"/>
    <property type="match status" value="1"/>
</dbReference>
<dbReference type="AlphaFoldDB" id="A0A7C9ESD7"/>
<dbReference type="SUPFAM" id="SSF81653">
    <property type="entry name" value="Calcium ATPase, transduction domain A"/>
    <property type="match status" value="1"/>
</dbReference>
<keyword evidence="8 17" id="KW-0106">Calcium</keyword>
<feature type="transmembrane region" description="Helical" evidence="17">
    <location>
        <begin position="187"/>
        <end position="212"/>
    </location>
</feature>
<evidence type="ECO:0000256" key="14">
    <source>
        <dbReference type="ARBA" id="ARBA00023065"/>
    </source>
</evidence>
<keyword evidence="10" id="KW-0460">Magnesium</keyword>
<dbReference type="EMBL" id="GISG01259179">
    <property type="protein sequence ID" value="MBA4673506.1"/>
    <property type="molecule type" value="Transcribed_RNA"/>
</dbReference>
<dbReference type="InterPro" id="IPR006068">
    <property type="entry name" value="ATPase_P-typ_cation-transptr_C"/>
</dbReference>
<dbReference type="EC" id="7.2.2.10" evidence="17"/>
<dbReference type="Gene3D" id="3.40.50.1000">
    <property type="entry name" value="HAD superfamily/HAD-like"/>
    <property type="match status" value="1"/>
</dbReference>
<dbReference type="FunFam" id="1.20.1110.10:FF:000039">
    <property type="entry name" value="Calcium-transporting ATPase"/>
    <property type="match status" value="1"/>
</dbReference>
<dbReference type="FunFam" id="1.20.1110.10:FF:000097">
    <property type="entry name" value="Calcium-transporting ATPase 9 plasma membrane-type"/>
    <property type="match status" value="1"/>
</dbReference>
<dbReference type="SUPFAM" id="SSF81665">
    <property type="entry name" value="Calcium ATPase, transmembrane domain M"/>
    <property type="match status" value="1"/>
</dbReference>
<dbReference type="InterPro" id="IPR023214">
    <property type="entry name" value="HAD_sf"/>
</dbReference>
<feature type="transmembrane region" description="Helical" evidence="17">
    <location>
        <begin position="999"/>
        <end position="1019"/>
    </location>
</feature>
<dbReference type="GO" id="GO:0046872">
    <property type="term" value="F:metal ion binding"/>
    <property type="evidence" value="ECO:0007669"/>
    <property type="project" value="UniProtKB-KW"/>
</dbReference>
<dbReference type="FunFam" id="1.20.1110.10:FF:000036">
    <property type="entry name" value="Calcium-transporting ATPase"/>
    <property type="match status" value="1"/>
</dbReference>
<reference evidence="20" key="2">
    <citation type="submission" date="2020-07" db="EMBL/GenBank/DDBJ databases">
        <authorList>
            <person name="Vera ALvarez R."/>
            <person name="Arias-Moreno D.M."/>
            <person name="Jimenez-Jacinto V."/>
            <person name="Jimenez-Bremont J.F."/>
            <person name="Swaminathan K."/>
            <person name="Moose S.P."/>
            <person name="Guerrero-Gonzalez M.L."/>
            <person name="Marino-Ramirez L."/>
            <person name="Landsman D."/>
            <person name="Rodriguez-Kessler M."/>
            <person name="Delgado-Sanchez P."/>
        </authorList>
    </citation>
    <scope>NUCLEOTIDE SEQUENCE</scope>
    <source>
        <tissue evidence="20">Cladode</tissue>
    </source>
</reference>
<keyword evidence="11" id="KW-0112">Calmodulin-binding</keyword>
<reference evidence="20" key="1">
    <citation type="journal article" date="2013" name="J. Plant Res.">
        <title>Effect of fungi and light on seed germination of three Opuntia species from semiarid lands of central Mexico.</title>
        <authorList>
            <person name="Delgado-Sanchez P."/>
            <person name="Jimenez-Bremont J.F."/>
            <person name="Guerrero-Gonzalez Mde L."/>
            <person name="Flores J."/>
        </authorList>
    </citation>
    <scope>NUCLEOTIDE SEQUENCE</scope>
    <source>
        <tissue evidence="20">Cladode</tissue>
    </source>
</reference>
<accession>A0A7C9ESD7</accession>
<keyword evidence="15 17" id="KW-0472">Membrane</keyword>
<comment type="function">
    <text evidence="17">Catalyzes the hydrolysis of ATP coupled with the transport of calcium.</text>
</comment>
<evidence type="ECO:0000256" key="13">
    <source>
        <dbReference type="ARBA" id="ARBA00022989"/>
    </source>
</evidence>
<evidence type="ECO:0000256" key="3">
    <source>
        <dbReference type="ARBA" id="ARBA00022448"/>
    </source>
</evidence>
<feature type="transmembrane region" description="Helical" evidence="17">
    <location>
        <begin position="374"/>
        <end position="398"/>
    </location>
</feature>
<dbReference type="InterPro" id="IPR044492">
    <property type="entry name" value="P_typ_ATPase_HD_dom"/>
</dbReference>
<dbReference type="InterPro" id="IPR008250">
    <property type="entry name" value="ATPase_P-typ_transduc_dom_A_sf"/>
</dbReference>
<dbReference type="PANTHER" id="PTHR24093:SF369">
    <property type="entry name" value="CALCIUM-TRANSPORTING ATPASE"/>
    <property type="match status" value="1"/>
</dbReference>
<evidence type="ECO:0000256" key="9">
    <source>
        <dbReference type="ARBA" id="ARBA00022840"/>
    </source>
</evidence>
<evidence type="ECO:0000256" key="6">
    <source>
        <dbReference type="ARBA" id="ARBA00022723"/>
    </source>
</evidence>
<name>A0A7C9ESD7_OPUST</name>
<dbReference type="GO" id="GO:0005388">
    <property type="term" value="F:P-type calcium transporter activity"/>
    <property type="evidence" value="ECO:0007669"/>
    <property type="project" value="UniProtKB-EC"/>
</dbReference>
<dbReference type="FunFam" id="2.70.150.10:FF:000006">
    <property type="entry name" value="Calcium-transporting ATPase"/>
    <property type="match status" value="1"/>
</dbReference>
<dbReference type="GO" id="GO:0012505">
    <property type="term" value="C:endomembrane system"/>
    <property type="evidence" value="ECO:0007669"/>
    <property type="project" value="UniProtKB-SubCell"/>
</dbReference>
<keyword evidence="6" id="KW-0479">Metal-binding</keyword>
<dbReference type="Pfam" id="PF00689">
    <property type="entry name" value="Cation_ATPase_C"/>
    <property type="match status" value="1"/>
</dbReference>
<evidence type="ECO:0000256" key="16">
    <source>
        <dbReference type="ARBA" id="ARBA00048694"/>
    </source>
</evidence>
<proteinExistence type="inferred from homology"/>
<evidence type="ECO:0000256" key="2">
    <source>
        <dbReference type="ARBA" id="ARBA00006124"/>
    </source>
</evidence>
<dbReference type="InterPro" id="IPR036412">
    <property type="entry name" value="HAD-like_sf"/>
</dbReference>
<comment type="caution">
    <text evidence="17">Lacks conserved residue(s) required for the propagation of feature annotation.</text>
</comment>
<dbReference type="GO" id="GO:0005524">
    <property type="term" value="F:ATP binding"/>
    <property type="evidence" value="ECO:0007669"/>
    <property type="project" value="UniProtKB-KW"/>
</dbReference>
<keyword evidence="9 17" id="KW-0067">ATP-binding</keyword>
<evidence type="ECO:0000256" key="11">
    <source>
        <dbReference type="ARBA" id="ARBA00022860"/>
    </source>
</evidence>
<dbReference type="SMART" id="SM00831">
    <property type="entry name" value="Cation_ATPase_N"/>
    <property type="match status" value="1"/>
</dbReference>
<evidence type="ECO:0000256" key="15">
    <source>
        <dbReference type="ARBA" id="ARBA00023136"/>
    </source>
</evidence>
<dbReference type="SFLD" id="SFLDG00002">
    <property type="entry name" value="C1.7:_P-type_atpase_like"/>
    <property type="match status" value="1"/>
</dbReference>
<evidence type="ECO:0000256" key="1">
    <source>
        <dbReference type="ARBA" id="ARBA00004127"/>
    </source>
</evidence>
<dbReference type="PROSITE" id="PS00154">
    <property type="entry name" value="ATPASE_E1_E2"/>
    <property type="match status" value="1"/>
</dbReference>
<evidence type="ECO:0000256" key="12">
    <source>
        <dbReference type="ARBA" id="ARBA00022967"/>
    </source>
</evidence>
<dbReference type="SUPFAM" id="SSF56784">
    <property type="entry name" value="HAD-like"/>
    <property type="match status" value="1"/>
</dbReference>
<keyword evidence="7 17" id="KW-0547">Nucleotide-binding</keyword>
<feature type="transmembrane region" description="Helical" evidence="17">
    <location>
        <begin position="1031"/>
        <end position="1052"/>
    </location>
</feature>
<dbReference type="InterPro" id="IPR023299">
    <property type="entry name" value="ATPase_P-typ_cyto_dom_N"/>
</dbReference>
<dbReference type="NCBIfam" id="TIGR01517">
    <property type="entry name" value="ATPase-IIB_Ca"/>
    <property type="match status" value="1"/>
</dbReference>
<dbReference type="Gene3D" id="1.20.1110.10">
    <property type="entry name" value="Calcium-transporting ATPase, transmembrane domain"/>
    <property type="match status" value="1"/>
</dbReference>
<dbReference type="InterPro" id="IPR018303">
    <property type="entry name" value="ATPase_P-typ_P_site"/>
</dbReference>
<feature type="transmembrane region" description="Helical" evidence="17">
    <location>
        <begin position="428"/>
        <end position="454"/>
    </location>
</feature>
<comment type="similarity">
    <text evidence="2 17">Belongs to the cation transport ATPase (P-type) (TC 3.A.3) family. Type IIB subfamily.</text>
</comment>
<evidence type="ECO:0000256" key="5">
    <source>
        <dbReference type="ARBA" id="ARBA00022692"/>
    </source>
</evidence>
<sequence length="1069" mass="117221">MDEFNGSPYRRHNDEEAGISRSGNSSDDGVNDSPFDITSTKNAPIERLKRWRQAALVLNASRRFRYTLDLKKEEEKQQIIRKIRTHAQVVRAANLFKEAGERAKVNEDYQIPSGDDYGVRQEQLAAMSKEHDLSLLQQLGGVTGLAAKLRTNLDKGVPGTDEDLLRRKNIFGSNTYPRKKGRSFWRFLWEACQDLTLVILMVAAVASLALGIKSEGIKEGWYDGGSILFAVFLVIIVTAVSDYKQSLQFQNLNEEKRNIHLEVIRGGRRMEVSIFDIVVGDVVPLKIGDQVPADGVLISGHSLAIDESSMTGESKIVAKDSKSPFLMAGCKVADGYGTMLVTSVGINTEWGMLMASISEDTGEETPLQVRLNGLATFIGIAGLTVAFVVLVVLLARYFTGHTRDAAGNRQFKAGKTNFNHALDGVIKIVTVAVTIVVVAVPEGLPLAVTLTLAYSMRKMMRDKALVRRLSACETMGSATTICSDKTGTLTLNQMTVVETYVDGKKLDPADNGSQLSPTMSSLLFEGITQNTTGSVFVPEGGGEVEISGSPTEKAILSWGVKLGMNFDGKRSESSIIHAFPFNSEKKRGGVAVKTPNSEVHIHWKGAAEIVLGSCTSYIDDNDCVASLDEDKLGFFKKAIEQMAAQSLRCVAIAYRKYEMDKVPTDEEELAHWVLPEEELILLAIVGIKDPCRPGVREAVRLCTTAGVKVRMVTGDNLQTAKAIALECGILASDADACEPNLIEGKSFRSRSEKERIDIAEQISVMGRSSPNDKLLLVQALKKKGHVVAVTGDGTNDAPALHEADIGLAMGISGTEVAKESSDIIILDDNFASVVKVVRWGRSVYANIQKFIQFQLTVNVAALVINVVAAFSSGDVPLNAVQLLWVNLIMDTLGALALATEPPTDHLMHRPPVGRREPLITNIMWRNLLIQAVYQVIVLLVLNFQGRNILHLQRQPIAYANKVKNTVIFNAFVLCQVFNEFNARKPDQCNIFEGVFRNRLFMGIVGITIVLQVIIVEFLGKFASTVSLSWKLWLVCIAIGFISWPLAAVGKLIPVSKTPLSKYFKCRRFR</sequence>
<dbReference type="FunFam" id="3.40.1110.10:FF:000013">
    <property type="entry name" value="Calcium-transporting ATPase"/>
    <property type="match status" value="1"/>
</dbReference>
<dbReference type="NCBIfam" id="TIGR01494">
    <property type="entry name" value="ATPase_P-type"/>
    <property type="match status" value="2"/>
</dbReference>
<keyword evidence="13 17" id="KW-1133">Transmembrane helix</keyword>
<feature type="region of interest" description="Disordered" evidence="18">
    <location>
        <begin position="1"/>
        <end position="39"/>
    </location>
</feature>
<dbReference type="SFLD" id="SFLDS00003">
    <property type="entry name" value="Haloacid_Dehalogenase"/>
    <property type="match status" value="1"/>
</dbReference>
<keyword evidence="5 17" id="KW-0812">Transmembrane</keyword>
<comment type="catalytic activity">
    <reaction evidence="16 17">
        <text>Ca(2+)(in) + ATP + H2O = Ca(2+)(out) + ADP + phosphate + H(+)</text>
        <dbReference type="Rhea" id="RHEA:18105"/>
        <dbReference type="ChEBI" id="CHEBI:15377"/>
        <dbReference type="ChEBI" id="CHEBI:15378"/>
        <dbReference type="ChEBI" id="CHEBI:29108"/>
        <dbReference type="ChEBI" id="CHEBI:30616"/>
        <dbReference type="ChEBI" id="CHEBI:43474"/>
        <dbReference type="ChEBI" id="CHEBI:456216"/>
        <dbReference type="EC" id="7.2.2.10"/>
    </reaction>
</comment>
<keyword evidence="14 17" id="KW-0406">Ion transport</keyword>
<dbReference type="InterPro" id="IPR001757">
    <property type="entry name" value="P_typ_ATPase"/>
</dbReference>
<dbReference type="Pfam" id="PF12515">
    <property type="entry name" value="CaATP_NAI"/>
    <property type="match status" value="1"/>
</dbReference>
<dbReference type="InterPro" id="IPR024750">
    <property type="entry name" value="Ca_ATPase_N_dom"/>
</dbReference>
<comment type="subcellular location">
    <subcellularLocation>
        <location evidence="1">Endomembrane system</location>
        <topology evidence="1">Multi-pass membrane protein</topology>
    </subcellularLocation>
    <subcellularLocation>
        <location evidence="17">Membrane</location>
        <topology evidence="17">Multi-pass membrane protein</topology>
    </subcellularLocation>
</comment>
<dbReference type="SFLD" id="SFLDF00027">
    <property type="entry name" value="p-type_atpase"/>
    <property type="match status" value="1"/>
</dbReference>
<keyword evidence="3 17" id="KW-0813">Transport</keyword>
<dbReference type="Gene3D" id="2.70.150.10">
    <property type="entry name" value="Calcium-transporting ATPase, cytoplasmic transduction domain A"/>
    <property type="match status" value="1"/>
</dbReference>
<dbReference type="SUPFAM" id="SSF81660">
    <property type="entry name" value="Metal cation-transporting ATPase, ATP-binding domain N"/>
    <property type="match status" value="1"/>
</dbReference>
<keyword evidence="4 17" id="KW-0109">Calcium transport</keyword>
<dbReference type="GO" id="GO:0005886">
    <property type="term" value="C:plasma membrane"/>
    <property type="evidence" value="ECO:0007669"/>
    <property type="project" value="UniProtKB-ARBA"/>
</dbReference>